<keyword evidence="2" id="KW-1185">Reference proteome</keyword>
<protein>
    <submittedName>
        <fullName evidence="1">Uncharacterized protein</fullName>
    </submittedName>
</protein>
<evidence type="ECO:0000313" key="1">
    <source>
        <dbReference type="EMBL" id="MFD2618696.1"/>
    </source>
</evidence>
<comment type="caution">
    <text evidence="1">The sequence shown here is derived from an EMBL/GenBank/DDBJ whole genome shotgun (WGS) entry which is preliminary data.</text>
</comment>
<dbReference type="EMBL" id="JBHUMR010000025">
    <property type="protein sequence ID" value="MFD2618696.1"/>
    <property type="molecule type" value="Genomic_DNA"/>
</dbReference>
<dbReference type="RefSeq" id="WP_141191622.1">
    <property type="nucleotide sequence ID" value="NZ_JBHUMR010000025.1"/>
</dbReference>
<dbReference type="Proteomes" id="UP001597458">
    <property type="component" value="Unassembled WGS sequence"/>
</dbReference>
<organism evidence="1 2">
    <name type="scientific">Terrilactibacillus laevilacticus</name>
    <dbReference type="NCBI Taxonomy" id="1380157"/>
    <lineage>
        <taxon>Bacteria</taxon>
        <taxon>Bacillati</taxon>
        <taxon>Bacillota</taxon>
        <taxon>Bacilli</taxon>
        <taxon>Bacillales</taxon>
        <taxon>Bacillaceae</taxon>
        <taxon>Terrilactibacillus</taxon>
    </lineage>
</organism>
<gene>
    <name evidence="1" type="ORF">ACFSTF_15510</name>
</gene>
<reference evidence="2" key="1">
    <citation type="journal article" date="2019" name="Int. J. Syst. Evol. Microbiol.">
        <title>The Global Catalogue of Microorganisms (GCM) 10K type strain sequencing project: providing services to taxonomists for standard genome sequencing and annotation.</title>
        <authorList>
            <consortium name="The Broad Institute Genomics Platform"/>
            <consortium name="The Broad Institute Genome Sequencing Center for Infectious Disease"/>
            <person name="Wu L."/>
            <person name="Ma J."/>
        </authorList>
    </citation>
    <scope>NUCLEOTIDE SEQUENCE [LARGE SCALE GENOMIC DNA]</scope>
    <source>
        <strain evidence="2">TISTR 2241</strain>
    </source>
</reference>
<name>A0ABW5PUT3_9BACI</name>
<accession>A0ABW5PUT3</accession>
<proteinExistence type="predicted"/>
<sequence length="92" mass="10360">MRKIMIFILSFGVVTGGIVMFNTEQKSNGQTKTDSIADHLLHPKYIIKKGINVNSRTESAQSSEYKSGIQNLPNVYLNRPVVITEMPYSKNK</sequence>
<evidence type="ECO:0000313" key="2">
    <source>
        <dbReference type="Proteomes" id="UP001597458"/>
    </source>
</evidence>